<accession>W6MGI9</accession>
<evidence type="ECO:0000259" key="3">
    <source>
        <dbReference type="SMART" id="SM01000"/>
    </source>
</evidence>
<dbReference type="GO" id="GO:0006606">
    <property type="term" value="P:protein import into nucleus"/>
    <property type="evidence" value="ECO:0007669"/>
    <property type="project" value="EnsemblFungi"/>
</dbReference>
<dbReference type="OrthoDB" id="567237at2759"/>
<dbReference type="GO" id="GO:0001671">
    <property type="term" value="F:ATPase activator activity"/>
    <property type="evidence" value="ECO:0007669"/>
    <property type="project" value="EnsemblFungi"/>
</dbReference>
<proteinExistence type="inferred from homology"/>
<comment type="similarity">
    <text evidence="1">Belongs to the AHA1 family.</text>
</comment>
<dbReference type="InterPro" id="IPR036338">
    <property type="entry name" value="Aha1"/>
</dbReference>
<dbReference type="InterPro" id="IPR013538">
    <property type="entry name" value="ASHA1/2-like_C"/>
</dbReference>
<dbReference type="GO" id="GO:0006457">
    <property type="term" value="P:protein folding"/>
    <property type="evidence" value="ECO:0007669"/>
    <property type="project" value="EnsemblFungi"/>
</dbReference>
<dbReference type="STRING" id="1382522.W6MGI9"/>
<dbReference type="InterPro" id="IPR023393">
    <property type="entry name" value="START-like_dom_sf"/>
</dbReference>
<dbReference type="RefSeq" id="XP_022457246.1">
    <property type="nucleotide sequence ID" value="XM_022605815.1"/>
</dbReference>
<dbReference type="AlphaFoldDB" id="W6MGI9"/>
<dbReference type="PANTHER" id="PTHR13009">
    <property type="entry name" value="HEAT SHOCK PROTEIN 90 HSP90 CO-CHAPERONE AHA-1"/>
    <property type="match status" value="1"/>
</dbReference>
<keyword evidence="5" id="KW-1185">Reference proteome</keyword>
<dbReference type="GO" id="GO:0051087">
    <property type="term" value="F:protein-folding chaperone binding"/>
    <property type="evidence" value="ECO:0007669"/>
    <property type="project" value="EnsemblFungi"/>
</dbReference>
<dbReference type="GO" id="GO:0005634">
    <property type="term" value="C:nucleus"/>
    <property type="evidence" value="ECO:0007669"/>
    <property type="project" value="EnsemblFungi"/>
</dbReference>
<dbReference type="GO" id="GO:0005829">
    <property type="term" value="C:cytosol"/>
    <property type="evidence" value="ECO:0007669"/>
    <property type="project" value="TreeGrafter"/>
</dbReference>
<evidence type="ECO:0000256" key="2">
    <source>
        <dbReference type="SAM" id="MobiDB-lite"/>
    </source>
</evidence>
<dbReference type="SMART" id="SM01000">
    <property type="entry name" value="Aha1_N"/>
    <property type="match status" value="1"/>
</dbReference>
<dbReference type="GeneID" id="34518634"/>
<evidence type="ECO:0000313" key="5">
    <source>
        <dbReference type="Proteomes" id="UP000019384"/>
    </source>
</evidence>
<organism evidence="4 5">
    <name type="scientific">Kuraishia capsulata CBS 1993</name>
    <dbReference type="NCBI Taxonomy" id="1382522"/>
    <lineage>
        <taxon>Eukaryota</taxon>
        <taxon>Fungi</taxon>
        <taxon>Dikarya</taxon>
        <taxon>Ascomycota</taxon>
        <taxon>Saccharomycotina</taxon>
        <taxon>Pichiomycetes</taxon>
        <taxon>Pichiales</taxon>
        <taxon>Pichiaceae</taxon>
        <taxon>Kuraishia</taxon>
    </lineage>
</organism>
<evidence type="ECO:0000313" key="4">
    <source>
        <dbReference type="EMBL" id="CDK25234.1"/>
    </source>
</evidence>
<dbReference type="Pfam" id="PF08327">
    <property type="entry name" value="AHSA1"/>
    <property type="match status" value="1"/>
</dbReference>
<dbReference type="HOGENOM" id="CLU_049046_1_0_1"/>
<dbReference type="SUPFAM" id="SSF103111">
    <property type="entry name" value="Activator of Hsp90 ATPase, Aha1"/>
    <property type="match status" value="1"/>
</dbReference>
<dbReference type="InterPro" id="IPR015310">
    <property type="entry name" value="AHSA1-like_N"/>
</dbReference>
<protein>
    <recommendedName>
        <fullName evidence="3">Activator of Hsp90 ATPase AHSA1-like N-terminal domain-containing protein</fullName>
    </recommendedName>
</protein>
<evidence type="ECO:0000256" key="1">
    <source>
        <dbReference type="ARBA" id="ARBA00006817"/>
    </source>
</evidence>
<feature type="region of interest" description="Disordered" evidence="2">
    <location>
        <begin position="157"/>
        <end position="181"/>
    </location>
</feature>
<dbReference type="PANTHER" id="PTHR13009:SF22">
    <property type="entry name" value="LD43819P"/>
    <property type="match status" value="1"/>
</dbReference>
<reference evidence="4" key="2">
    <citation type="submission" date="2014-02" db="EMBL/GenBank/DDBJ databases">
        <title>Complete DNA sequence of /Kuraishia capsulata/ illustrates novel genomic features among budding yeasts (/Saccharomycotina/).</title>
        <authorList>
            <person name="Morales L."/>
            <person name="Noel B."/>
            <person name="Porcel B."/>
            <person name="Marcet-Houben M."/>
            <person name="Hullo M-F."/>
            <person name="Sacerdot C."/>
            <person name="Tekaia F."/>
            <person name="Leh-Louis V."/>
            <person name="Despons L."/>
            <person name="Khanna V."/>
            <person name="Aury J-M."/>
            <person name="Barbe V."/>
            <person name="Couloux A."/>
            <person name="Labadie K."/>
            <person name="Pelletier E."/>
            <person name="Souciet J-L."/>
            <person name="Boekhout T."/>
            <person name="Gabaldon T."/>
            <person name="Wincker P."/>
            <person name="Dujon B."/>
        </authorList>
    </citation>
    <scope>NUCLEOTIDE SEQUENCE</scope>
    <source>
        <strain evidence="4">CBS 1993</strain>
    </source>
</reference>
<dbReference type="Gene3D" id="3.30.530.20">
    <property type="match status" value="1"/>
</dbReference>
<dbReference type="CDD" id="cd08892">
    <property type="entry name" value="SRPBCC_Aha1"/>
    <property type="match status" value="1"/>
</dbReference>
<name>W6MGI9_9ASCO</name>
<dbReference type="EMBL" id="HG793125">
    <property type="protein sequence ID" value="CDK25234.1"/>
    <property type="molecule type" value="Genomic_DNA"/>
</dbReference>
<gene>
    <name evidence="4" type="ORF">KUCA_T00001201001</name>
</gene>
<dbReference type="Pfam" id="PF09229">
    <property type="entry name" value="Aha1_N"/>
    <property type="match status" value="1"/>
</dbReference>
<dbReference type="SUPFAM" id="SSF55961">
    <property type="entry name" value="Bet v1-like"/>
    <property type="match status" value="1"/>
</dbReference>
<dbReference type="Proteomes" id="UP000019384">
    <property type="component" value="Unassembled WGS sequence"/>
</dbReference>
<dbReference type="Gene3D" id="3.15.10.20">
    <property type="entry name" value="Activator of Hsp90 ATPase Aha1, N-terminal domain"/>
    <property type="match status" value="1"/>
</dbReference>
<reference evidence="4" key="1">
    <citation type="submission" date="2013-12" db="EMBL/GenBank/DDBJ databases">
        <authorList>
            <person name="Genoscope - CEA"/>
        </authorList>
    </citation>
    <scope>NUCLEOTIDE SEQUENCE</scope>
    <source>
        <strain evidence="4">CBS 1993</strain>
    </source>
</reference>
<feature type="compositionally biased region" description="Low complexity" evidence="2">
    <location>
        <begin position="165"/>
        <end position="179"/>
    </location>
</feature>
<sequence>MVISNSILTRLSRHWVDKNCIGWAQNYFEENVVNVSGNTDGTTVTISKVNSLDGDVEVCQRKGKVISLFDLKANLGFVSSGKQQGVTGTIEVPEIAYDTESDEYQFQISFGGEYASETQDIVTKIIKSKIIPTLRKTFSAFGPKLIKDHASEIQEPEDQVKSVFTKQNQSGTSTKTSTTIFKKEEKPAAASVAAPAQSQSHSTANTSKLHFEEDFVCPADVLYLTLLEKNRVSAWTRSQAEISPEEGTEYSLFGANVTGRILKLTAPTGIVMSWRLKSWKPEHYATLTIALEQGSSATKMVVDFEGVPIGQEDVVRDNFEDYYIRCIKVTFGFGAVL</sequence>
<feature type="domain" description="Activator of Hsp90 ATPase AHSA1-like N-terminal" evidence="3">
    <location>
        <begin position="17"/>
        <end position="151"/>
    </location>
</feature>